<keyword evidence="2" id="KW-0479">Metal-binding</keyword>
<dbReference type="InterPro" id="IPR001628">
    <property type="entry name" value="Znf_hrmn_rcpt"/>
</dbReference>
<evidence type="ECO:0000256" key="3">
    <source>
        <dbReference type="ARBA" id="ARBA00022771"/>
    </source>
</evidence>
<feature type="domain" description="NR LBD" evidence="11">
    <location>
        <begin position="101"/>
        <end position="325"/>
    </location>
</feature>
<keyword evidence="9" id="KW-0539">Nucleus</keyword>
<gene>
    <name evidence="12" type="ORF">L5515_004346</name>
</gene>
<dbReference type="InterPro" id="IPR000536">
    <property type="entry name" value="Nucl_hrmn_rcpt_lig-bd"/>
</dbReference>
<dbReference type="PROSITE" id="PS51030">
    <property type="entry name" value="NUCLEAR_REC_DBD_2"/>
    <property type="match status" value="1"/>
</dbReference>
<keyword evidence="8" id="KW-0675">Receptor</keyword>
<dbReference type="InterPro" id="IPR013088">
    <property type="entry name" value="Znf_NHR/GATA"/>
</dbReference>
<evidence type="ECO:0000256" key="1">
    <source>
        <dbReference type="ARBA" id="ARBA00005993"/>
    </source>
</evidence>
<dbReference type="GO" id="GO:0003700">
    <property type="term" value="F:DNA-binding transcription factor activity"/>
    <property type="evidence" value="ECO:0007669"/>
    <property type="project" value="InterPro"/>
</dbReference>
<dbReference type="SUPFAM" id="SSF48508">
    <property type="entry name" value="Nuclear receptor ligand-binding domain"/>
    <property type="match status" value="1"/>
</dbReference>
<organism evidence="12 13">
    <name type="scientific">Caenorhabditis briggsae</name>
    <dbReference type="NCBI Taxonomy" id="6238"/>
    <lineage>
        <taxon>Eukaryota</taxon>
        <taxon>Metazoa</taxon>
        <taxon>Ecdysozoa</taxon>
        <taxon>Nematoda</taxon>
        <taxon>Chromadorea</taxon>
        <taxon>Rhabditida</taxon>
        <taxon>Rhabditina</taxon>
        <taxon>Rhabditomorpha</taxon>
        <taxon>Rhabditoidea</taxon>
        <taxon>Rhabditidae</taxon>
        <taxon>Peloderinae</taxon>
        <taxon>Caenorhabditis</taxon>
    </lineage>
</organism>
<dbReference type="Gene3D" id="3.30.50.10">
    <property type="entry name" value="Erythroid Transcription Factor GATA-1, subunit A"/>
    <property type="match status" value="1"/>
</dbReference>
<dbReference type="EMBL" id="CP092622">
    <property type="protein sequence ID" value="UMM23820.1"/>
    <property type="molecule type" value="Genomic_DNA"/>
</dbReference>
<dbReference type="Gene3D" id="1.10.565.10">
    <property type="entry name" value="Retinoid X Receptor"/>
    <property type="match status" value="1"/>
</dbReference>
<dbReference type="PROSITE" id="PS51843">
    <property type="entry name" value="NR_LBD"/>
    <property type="match status" value="1"/>
</dbReference>
<keyword evidence="5" id="KW-0805">Transcription regulation</keyword>
<keyword evidence="7" id="KW-0804">Transcription</keyword>
<comment type="similarity">
    <text evidence="1">Belongs to the nuclear hormone receptor family.</text>
</comment>
<dbReference type="SMART" id="SM00430">
    <property type="entry name" value="HOLI"/>
    <property type="match status" value="1"/>
</dbReference>
<dbReference type="PRINTS" id="PR00047">
    <property type="entry name" value="STROIDFINGER"/>
</dbReference>
<dbReference type="SUPFAM" id="SSF57716">
    <property type="entry name" value="Glucocorticoid receptor-like (DNA-binding domain)"/>
    <property type="match status" value="1"/>
</dbReference>
<dbReference type="GO" id="GO:0043565">
    <property type="term" value="F:sequence-specific DNA binding"/>
    <property type="evidence" value="ECO:0007669"/>
    <property type="project" value="InterPro"/>
</dbReference>
<evidence type="ECO:0000313" key="12">
    <source>
        <dbReference type="EMBL" id="UMM23820.1"/>
    </source>
</evidence>
<sequence length="325" mass="37512">MSPRVSLVSRPCSICNNLTDEFNYGVISCNPCKMVFRRVMKFETKFDHCLCGNKKSTSCRCCRFSACIAGGMKISCIQKYKHATLIQNLIKMDHKRNNTFFNYQMCEDLSLDQLMISGVPKIKDQGVRFTSHDWVSMEIYSTIEFMKNLDLVHILTSNDLMIFVKNAHFKCAIFFIAVRSYMAKMEFMTFPDNVDVFPEEISNVPDYSPKLLNRIRTLLISKFREFDVSIEELLLVVTIIICDPSVAGLSEFSMNIISQYQRIYSSALQAICQNKCKASWPTRFTNLLFLSNILTKTIKDLDDVVVLFKYHQPALPLRKLVKDSF</sequence>
<dbReference type="SMART" id="SM00399">
    <property type="entry name" value="ZnF_C4"/>
    <property type="match status" value="1"/>
</dbReference>
<dbReference type="GO" id="GO:0008270">
    <property type="term" value="F:zinc ion binding"/>
    <property type="evidence" value="ECO:0007669"/>
    <property type="project" value="UniProtKB-KW"/>
</dbReference>
<evidence type="ECO:0000256" key="2">
    <source>
        <dbReference type="ARBA" id="ARBA00022723"/>
    </source>
</evidence>
<dbReference type="Pfam" id="PF00105">
    <property type="entry name" value="zf-C4"/>
    <property type="match status" value="1"/>
</dbReference>
<accession>A0AAE9JAZ5</accession>
<dbReference type="Proteomes" id="UP000829354">
    <property type="component" value="Chromosome III"/>
</dbReference>
<evidence type="ECO:0000256" key="5">
    <source>
        <dbReference type="ARBA" id="ARBA00023015"/>
    </source>
</evidence>
<protein>
    <submittedName>
        <fullName evidence="12">Uncharacterized protein</fullName>
    </submittedName>
</protein>
<reference evidence="12 13" key="1">
    <citation type="submission" date="2022-04" db="EMBL/GenBank/DDBJ databases">
        <title>Chromosome-level reference genomes for two strains of Caenorhabditis briggsae: an improved platform for comparative genomics.</title>
        <authorList>
            <person name="Stevens L."/>
            <person name="Andersen E."/>
        </authorList>
    </citation>
    <scope>NUCLEOTIDE SEQUENCE [LARGE SCALE GENOMIC DNA]</scope>
    <source>
        <strain evidence="12">VX34</strain>
        <tissue evidence="12">Whole-organism</tissue>
    </source>
</reference>
<evidence type="ECO:0000313" key="13">
    <source>
        <dbReference type="Proteomes" id="UP000829354"/>
    </source>
</evidence>
<keyword evidence="3" id="KW-0863">Zinc-finger</keyword>
<keyword evidence="6" id="KW-0238">DNA-binding</keyword>
<keyword evidence="4" id="KW-0862">Zinc</keyword>
<dbReference type="Pfam" id="PF00104">
    <property type="entry name" value="Hormone_recep"/>
    <property type="match status" value="1"/>
</dbReference>
<evidence type="ECO:0000259" key="11">
    <source>
        <dbReference type="PROSITE" id="PS51843"/>
    </source>
</evidence>
<dbReference type="PANTHER" id="PTHR45886">
    <property type="entry name" value="NUCLEAR HORMONE RECEPTOR FAMILY-RELATED-RELATED"/>
    <property type="match status" value="1"/>
</dbReference>
<dbReference type="InterPro" id="IPR035500">
    <property type="entry name" value="NHR-like_dom_sf"/>
</dbReference>
<evidence type="ECO:0000259" key="10">
    <source>
        <dbReference type="PROSITE" id="PS51030"/>
    </source>
</evidence>
<dbReference type="PANTHER" id="PTHR45886:SF15">
    <property type="entry name" value="NR LBD DOMAIN-CONTAINING PROTEIN"/>
    <property type="match status" value="1"/>
</dbReference>
<evidence type="ECO:0000256" key="7">
    <source>
        <dbReference type="ARBA" id="ARBA00023163"/>
    </source>
</evidence>
<name>A0AAE9JAZ5_CAEBR</name>
<evidence type="ECO:0000256" key="6">
    <source>
        <dbReference type="ARBA" id="ARBA00023125"/>
    </source>
</evidence>
<feature type="domain" description="Nuclear receptor" evidence="10">
    <location>
        <begin position="9"/>
        <end position="79"/>
    </location>
</feature>
<proteinExistence type="inferred from homology"/>
<evidence type="ECO:0000256" key="8">
    <source>
        <dbReference type="ARBA" id="ARBA00023170"/>
    </source>
</evidence>
<evidence type="ECO:0000256" key="4">
    <source>
        <dbReference type="ARBA" id="ARBA00022833"/>
    </source>
</evidence>
<evidence type="ECO:0000256" key="9">
    <source>
        <dbReference type="ARBA" id="ARBA00023242"/>
    </source>
</evidence>
<keyword evidence="13" id="KW-1185">Reference proteome</keyword>
<dbReference type="AlphaFoldDB" id="A0AAE9JAZ5"/>